<dbReference type="PROSITE" id="PS51257">
    <property type="entry name" value="PROKAR_LIPOPROTEIN"/>
    <property type="match status" value="1"/>
</dbReference>
<proteinExistence type="inferred from homology"/>
<dbReference type="Pfam" id="PF00933">
    <property type="entry name" value="Glyco_hydro_3"/>
    <property type="match status" value="1"/>
</dbReference>
<dbReference type="AlphaFoldDB" id="A0A926EWC7"/>
<accession>A0A926EWC7</accession>
<dbReference type="GO" id="GO:0004563">
    <property type="term" value="F:beta-N-acetylhexosaminidase activity"/>
    <property type="evidence" value="ECO:0007669"/>
    <property type="project" value="UniProtKB-EC"/>
</dbReference>
<keyword evidence="2 5" id="KW-0378">Hydrolase</keyword>
<dbReference type="InterPro" id="IPR019800">
    <property type="entry name" value="Glyco_hydro_3_AS"/>
</dbReference>
<dbReference type="InterPro" id="IPR036962">
    <property type="entry name" value="Glyco_hydro_3_N_sf"/>
</dbReference>
<dbReference type="PROSITE" id="PS00775">
    <property type="entry name" value="GLYCOSYL_HYDROL_F3"/>
    <property type="match status" value="1"/>
</dbReference>
<protein>
    <submittedName>
        <fullName evidence="5">Beta-N-acetylhexosaminidase</fullName>
        <ecNumber evidence="5">3.2.1.52</ecNumber>
    </submittedName>
</protein>
<name>A0A926EWC7_9FIRM</name>
<dbReference type="NCBIfam" id="NF003740">
    <property type="entry name" value="PRK05337.1"/>
    <property type="match status" value="1"/>
</dbReference>
<keyword evidence="6" id="KW-1185">Reference proteome</keyword>
<dbReference type="InterPro" id="IPR050226">
    <property type="entry name" value="NagZ_Beta-hexosaminidase"/>
</dbReference>
<reference evidence="5" key="1">
    <citation type="submission" date="2020-08" db="EMBL/GenBank/DDBJ databases">
        <title>Genome public.</title>
        <authorList>
            <person name="Liu C."/>
            <person name="Sun Q."/>
        </authorList>
    </citation>
    <scope>NUCLEOTIDE SEQUENCE</scope>
    <source>
        <strain evidence="5">BX21</strain>
    </source>
</reference>
<comment type="similarity">
    <text evidence="1">Belongs to the glycosyl hydrolase 3 family.</text>
</comment>
<dbReference type="RefSeq" id="WP_262430191.1">
    <property type="nucleotide sequence ID" value="NZ_JACRTG010000026.1"/>
</dbReference>
<dbReference type="InterPro" id="IPR001764">
    <property type="entry name" value="Glyco_hydro_3_N"/>
</dbReference>
<dbReference type="Gene3D" id="3.20.20.300">
    <property type="entry name" value="Glycoside hydrolase, family 3, N-terminal domain"/>
    <property type="match status" value="1"/>
</dbReference>
<evidence type="ECO:0000256" key="1">
    <source>
        <dbReference type="ARBA" id="ARBA00005336"/>
    </source>
</evidence>
<evidence type="ECO:0000256" key="3">
    <source>
        <dbReference type="ARBA" id="ARBA00023295"/>
    </source>
</evidence>
<dbReference type="PANTHER" id="PTHR30480">
    <property type="entry name" value="BETA-HEXOSAMINIDASE-RELATED"/>
    <property type="match status" value="1"/>
</dbReference>
<organism evidence="5 6">
    <name type="scientific">Paratissierella segnis</name>
    <dbReference type="NCBI Taxonomy" id="2763679"/>
    <lineage>
        <taxon>Bacteria</taxon>
        <taxon>Bacillati</taxon>
        <taxon>Bacillota</taxon>
        <taxon>Tissierellia</taxon>
        <taxon>Tissierellales</taxon>
        <taxon>Tissierellaceae</taxon>
        <taxon>Paratissierella</taxon>
    </lineage>
</organism>
<comment type="caution">
    <text evidence="5">The sequence shown here is derived from an EMBL/GenBank/DDBJ whole genome shotgun (WGS) entry which is preliminary data.</text>
</comment>
<dbReference type="PANTHER" id="PTHR30480:SF16">
    <property type="entry name" value="GLYCOSIDE HYDROLASE FAMILY 3 DOMAIN PROTEIN"/>
    <property type="match status" value="1"/>
</dbReference>
<gene>
    <name evidence="5" type="primary">nagZ</name>
    <name evidence="5" type="ORF">H8707_10965</name>
</gene>
<evidence type="ECO:0000313" key="5">
    <source>
        <dbReference type="EMBL" id="MBC8588737.1"/>
    </source>
</evidence>
<dbReference type="EC" id="3.2.1.52" evidence="5"/>
<dbReference type="GO" id="GO:0005975">
    <property type="term" value="P:carbohydrate metabolic process"/>
    <property type="evidence" value="ECO:0007669"/>
    <property type="project" value="InterPro"/>
</dbReference>
<dbReference type="GO" id="GO:0009254">
    <property type="term" value="P:peptidoglycan turnover"/>
    <property type="evidence" value="ECO:0007669"/>
    <property type="project" value="TreeGrafter"/>
</dbReference>
<dbReference type="Proteomes" id="UP000601171">
    <property type="component" value="Unassembled WGS sequence"/>
</dbReference>
<dbReference type="InterPro" id="IPR017853">
    <property type="entry name" value="GH"/>
</dbReference>
<evidence type="ECO:0000256" key="2">
    <source>
        <dbReference type="ARBA" id="ARBA00022801"/>
    </source>
</evidence>
<dbReference type="EMBL" id="JACRTG010000026">
    <property type="protein sequence ID" value="MBC8588737.1"/>
    <property type="molecule type" value="Genomic_DNA"/>
</dbReference>
<sequence length="414" mass="46163">MNKNKYQILLLILILIMTGCKKENGKIEGNENNNGDIVQENPIDDEIAEVDKIEEMIKNMILEEKIGQLIIVGKEGLEINEDDIHQIENNKVGGFIFFSRNVDNENQVLNLLNELKNSNSSNKIPLFLSIDEEGGAVSRLSQIYGKLPTAKKLGEKSNQELSFEYGKILGLSLKKLGFNLDFAPVLDINSNPKNPIIGDRAYGNTVEKVVENGISVMDGIHSEGIISSVKHFPGHGDTSVDSHLDLPRIDKSLDELENLELYPFKEAINKDADMIMVAHILFPQLDDKYPASMSGQIINKLLREKLNFNGVIVSDDITMGAITENYSIGKGAIEFLKSGGDIILVCHEADNPSIVLDAIKMGIEEGEVSIDEIDKKVYRILSLKDKYNLKDDKIENIDINDVIDRINKLNEKIS</sequence>
<dbReference type="SUPFAM" id="SSF51445">
    <property type="entry name" value="(Trans)glycosidases"/>
    <property type="match status" value="1"/>
</dbReference>
<evidence type="ECO:0000259" key="4">
    <source>
        <dbReference type="Pfam" id="PF00933"/>
    </source>
</evidence>
<evidence type="ECO:0000313" key="6">
    <source>
        <dbReference type="Proteomes" id="UP000601171"/>
    </source>
</evidence>
<feature type="domain" description="Glycoside hydrolase family 3 N-terminal" evidence="4">
    <location>
        <begin position="62"/>
        <end position="383"/>
    </location>
</feature>
<keyword evidence="3 5" id="KW-0326">Glycosidase</keyword>